<dbReference type="GeneID" id="14924666"/>
<reference evidence="5 6" key="1">
    <citation type="journal article" date="2013" name="Genome Biol.">
        <title>Genome of Acanthamoeba castellanii highlights extensive lateral gene transfer and early evolution of tyrosine kinase signaling.</title>
        <authorList>
            <person name="Clarke M."/>
            <person name="Lohan A.J."/>
            <person name="Liu B."/>
            <person name="Lagkouvardos I."/>
            <person name="Roy S."/>
            <person name="Zafar N."/>
            <person name="Bertelli C."/>
            <person name="Schilde C."/>
            <person name="Kianianmomeni A."/>
            <person name="Burglin T.R."/>
            <person name="Frech C."/>
            <person name="Turcotte B."/>
            <person name="Kopec K.O."/>
            <person name="Synnott J.M."/>
            <person name="Choo C."/>
            <person name="Paponov I."/>
            <person name="Finkler A."/>
            <person name="Soon Heng Tan C."/>
            <person name="Hutchins A.P."/>
            <person name="Weinmeier T."/>
            <person name="Rattei T."/>
            <person name="Chu J.S."/>
            <person name="Gimenez G."/>
            <person name="Irimia M."/>
            <person name="Rigden D.J."/>
            <person name="Fitzpatrick D.A."/>
            <person name="Lorenzo-Morales J."/>
            <person name="Bateman A."/>
            <person name="Chiu C.H."/>
            <person name="Tang P."/>
            <person name="Hegemann P."/>
            <person name="Fromm H."/>
            <person name="Raoult D."/>
            <person name="Greub G."/>
            <person name="Miranda-Saavedra D."/>
            <person name="Chen N."/>
            <person name="Nash P."/>
            <person name="Ginger M.L."/>
            <person name="Horn M."/>
            <person name="Schaap P."/>
            <person name="Caler L."/>
            <person name="Loftus B."/>
        </authorList>
    </citation>
    <scope>NUCLEOTIDE SEQUENCE [LARGE SCALE GENOMIC DNA]</scope>
    <source>
        <strain evidence="5 6">Neff</strain>
    </source>
</reference>
<dbReference type="Gene3D" id="2.130.10.10">
    <property type="entry name" value="YVTN repeat-like/Quinoprotein amine dehydrogenase"/>
    <property type="match status" value="2"/>
</dbReference>
<dbReference type="KEGG" id="acan:ACA1_073270"/>
<dbReference type="Proteomes" id="UP000011083">
    <property type="component" value="Unassembled WGS sequence"/>
</dbReference>
<protein>
    <submittedName>
        <fullName evidence="5">THO complex 3 family protein</fullName>
    </submittedName>
</protein>
<dbReference type="PROSITE" id="PS50082">
    <property type="entry name" value="WD_REPEATS_2"/>
    <property type="match status" value="2"/>
</dbReference>
<comment type="similarity">
    <text evidence="3">Belongs to the THOC3 family.</text>
</comment>
<dbReference type="InterPro" id="IPR001680">
    <property type="entry name" value="WD40_rpt"/>
</dbReference>
<dbReference type="RefSeq" id="XP_004353211.1">
    <property type="nucleotide sequence ID" value="XM_004353159.1"/>
</dbReference>
<dbReference type="PANTHER" id="PTHR22839:SF0">
    <property type="entry name" value="THO COMPLEX SUBUNIT 3"/>
    <property type="match status" value="1"/>
</dbReference>
<keyword evidence="6" id="KW-1185">Reference proteome</keyword>
<dbReference type="InterPro" id="IPR015943">
    <property type="entry name" value="WD40/YVTN_repeat-like_dom_sf"/>
</dbReference>
<dbReference type="SMART" id="SM00320">
    <property type="entry name" value="WD40"/>
    <property type="match status" value="5"/>
</dbReference>
<dbReference type="STRING" id="1257118.L8HG33"/>
<dbReference type="PANTHER" id="PTHR22839">
    <property type="entry name" value="THO COMPLEX SUBUNIT 3 THO3"/>
    <property type="match status" value="1"/>
</dbReference>
<dbReference type="EMBL" id="KB007857">
    <property type="protein sequence ID" value="ELR23683.1"/>
    <property type="molecule type" value="Genomic_DNA"/>
</dbReference>
<evidence type="ECO:0000313" key="6">
    <source>
        <dbReference type="Proteomes" id="UP000011083"/>
    </source>
</evidence>
<accession>L8HG33</accession>
<dbReference type="OMA" id="WNADGRH"/>
<sequence>MVLKGHTNSVHQLCWDPTHPEYLATASADKTVRIWDTRSAKSTHTLKTSGANLNIAWSPDGGHIAVGNKLDHLTIIDTRKFETMKTIKFAFEVNEIAWSKDLTFLFLTTGRGGVEVMSWPSLERTCTLHAHTANCYCVKFSPSGEYFAVGSADALVSLWDVEDLACLRTFSRLQFPIRTVSFTHDSKMIASASEDLSIDVALVETGELVSQIKCNAAINTMAWHPQNHWLAFAEAEKDKYAKDAGNITLYQLPSQ</sequence>
<dbReference type="AlphaFoldDB" id="L8HG33"/>
<dbReference type="InterPro" id="IPR036322">
    <property type="entry name" value="WD40_repeat_dom_sf"/>
</dbReference>
<evidence type="ECO:0000256" key="4">
    <source>
        <dbReference type="PROSITE-ProRule" id="PRU00221"/>
    </source>
</evidence>
<dbReference type="GO" id="GO:0000445">
    <property type="term" value="C:THO complex part of transcription export complex"/>
    <property type="evidence" value="ECO:0007669"/>
    <property type="project" value="TreeGrafter"/>
</dbReference>
<dbReference type="PROSITE" id="PS50294">
    <property type="entry name" value="WD_REPEATS_REGION"/>
    <property type="match status" value="2"/>
</dbReference>
<name>L8HG33_ACACF</name>
<feature type="repeat" description="WD" evidence="4">
    <location>
        <begin position="128"/>
        <end position="169"/>
    </location>
</feature>
<dbReference type="Pfam" id="PF25174">
    <property type="entry name" value="Beta-prop_THOC3"/>
    <property type="match status" value="1"/>
</dbReference>
<evidence type="ECO:0000256" key="2">
    <source>
        <dbReference type="ARBA" id="ARBA00022737"/>
    </source>
</evidence>
<dbReference type="VEuPathDB" id="AmoebaDB:ACA1_073270"/>
<dbReference type="PROSITE" id="PS00678">
    <property type="entry name" value="WD_REPEATS_1"/>
    <property type="match status" value="1"/>
</dbReference>
<evidence type="ECO:0000256" key="1">
    <source>
        <dbReference type="ARBA" id="ARBA00022574"/>
    </source>
</evidence>
<keyword evidence="2" id="KW-0677">Repeat</keyword>
<gene>
    <name evidence="5" type="ORF">ACA1_073270</name>
</gene>
<proteinExistence type="inferred from homology"/>
<organism evidence="5 6">
    <name type="scientific">Acanthamoeba castellanii (strain ATCC 30010 / Neff)</name>
    <dbReference type="NCBI Taxonomy" id="1257118"/>
    <lineage>
        <taxon>Eukaryota</taxon>
        <taxon>Amoebozoa</taxon>
        <taxon>Discosea</taxon>
        <taxon>Longamoebia</taxon>
        <taxon>Centramoebida</taxon>
        <taxon>Acanthamoebidae</taxon>
        <taxon>Acanthamoeba</taxon>
    </lineage>
</organism>
<dbReference type="SUPFAM" id="SSF50978">
    <property type="entry name" value="WD40 repeat-like"/>
    <property type="match status" value="1"/>
</dbReference>
<feature type="repeat" description="WD" evidence="4">
    <location>
        <begin position="3"/>
        <end position="45"/>
    </location>
</feature>
<dbReference type="InterPro" id="IPR040132">
    <property type="entry name" value="Tex1/THOC3"/>
</dbReference>
<keyword evidence="1 4" id="KW-0853">WD repeat</keyword>
<dbReference type="OrthoDB" id="340259at2759"/>
<evidence type="ECO:0000256" key="3">
    <source>
        <dbReference type="ARBA" id="ARBA00046343"/>
    </source>
</evidence>
<evidence type="ECO:0000313" key="5">
    <source>
        <dbReference type="EMBL" id="ELR23683.1"/>
    </source>
</evidence>
<dbReference type="GO" id="GO:0006406">
    <property type="term" value="P:mRNA export from nucleus"/>
    <property type="evidence" value="ECO:0007669"/>
    <property type="project" value="InterPro"/>
</dbReference>
<dbReference type="InterPro" id="IPR019775">
    <property type="entry name" value="WD40_repeat_CS"/>
</dbReference>